<gene>
    <name evidence="5" type="ORF">SAMN04487820_11414</name>
</gene>
<feature type="signal peptide" evidence="3">
    <location>
        <begin position="1"/>
        <end position="19"/>
    </location>
</feature>
<accession>A0A1G9F6T5</accession>
<feature type="compositionally biased region" description="Basic residues" evidence="2">
    <location>
        <begin position="189"/>
        <end position="204"/>
    </location>
</feature>
<sequence length="210" mass="22361">MRGWVVALVLALGTGTVTASSSPDIPVDSPGGPADPPGTSTPGLRLREPLRGSVEVVRDFRSPPNRYGPGHRGVDLRASPGEAVLAAASGTVEYAGFVVDRHVIAIGHGNGLSTTYEPVLPEVTTGQSVERGEIIGAVTRGHPECAAKTPRTCLHWGLREHETYLDPLLRLATGHVRLLPWPRPTGPPGHRRGRHPRLFPHRAPGRAPET</sequence>
<dbReference type="InterPro" id="IPR011055">
    <property type="entry name" value="Dup_hybrid_motif"/>
</dbReference>
<feature type="region of interest" description="Disordered" evidence="2">
    <location>
        <begin position="18"/>
        <end position="44"/>
    </location>
</feature>
<dbReference type="PANTHER" id="PTHR21666:SF289">
    <property type="entry name" value="L-ALA--D-GLU ENDOPEPTIDASE"/>
    <property type="match status" value="1"/>
</dbReference>
<dbReference type="Gene3D" id="2.70.70.10">
    <property type="entry name" value="Glucose Permease (Domain IIA)"/>
    <property type="match status" value="1"/>
</dbReference>
<keyword evidence="6" id="KW-1185">Reference proteome</keyword>
<feature type="domain" description="M23ase beta-sheet core" evidence="4">
    <location>
        <begin position="70"/>
        <end position="167"/>
    </location>
</feature>
<evidence type="ECO:0000313" key="6">
    <source>
        <dbReference type="Proteomes" id="UP000199213"/>
    </source>
</evidence>
<proteinExistence type="predicted"/>
<evidence type="ECO:0000256" key="3">
    <source>
        <dbReference type="SAM" id="SignalP"/>
    </source>
</evidence>
<evidence type="ECO:0000256" key="1">
    <source>
        <dbReference type="ARBA" id="ARBA00022729"/>
    </source>
</evidence>
<dbReference type="SUPFAM" id="SSF51261">
    <property type="entry name" value="Duplicated hybrid motif"/>
    <property type="match status" value="1"/>
</dbReference>
<dbReference type="CDD" id="cd12797">
    <property type="entry name" value="M23_peptidase"/>
    <property type="match status" value="1"/>
</dbReference>
<feature type="chain" id="PRO_5011518210" evidence="3">
    <location>
        <begin position="20"/>
        <end position="210"/>
    </location>
</feature>
<evidence type="ECO:0000313" key="5">
    <source>
        <dbReference type="EMBL" id="SDK84060.1"/>
    </source>
</evidence>
<dbReference type="OrthoDB" id="5245088at2"/>
<evidence type="ECO:0000256" key="2">
    <source>
        <dbReference type="SAM" id="MobiDB-lite"/>
    </source>
</evidence>
<reference evidence="6" key="1">
    <citation type="submission" date="2016-10" db="EMBL/GenBank/DDBJ databases">
        <authorList>
            <person name="Varghese N."/>
            <person name="Submissions S."/>
        </authorList>
    </citation>
    <scope>NUCLEOTIDE SEQUENCE [LARGE SCALE GENOMIC DNA]</scope>
    <source>
        <strain evidence="6">DSM 45460</strain>
    </source>
</reference>
<name>A0A1G9F6T5_ACTMZ</name>
<dbReference type="Proteomes" id="UP000199213">
    <property type="component" value="Unassembled WGS sequence"/>
</dbReference>
<dbReference type="Pfam" id="PF01551">
    <property type="entry name" value="Peptidase_M23"/>
    <property type="match status" value="1"/>
</dbReference>
<dbReference type="AlphaFoldDB" id="A0A1G9F6T5"/>
<organism evidence="5 6">
    <name type="scientific">Actinopolyspora mzabensis</name>
    <dbReference type="NCBI Taxonomy" id="995066"/>
    <lineage>
        <taxon>Bacteria</taxon>
        <taxon>Bacillati</taxon>
        <taxon>Actinomycetota</taxon>
        <taxon>Actinomycetes</taxon>
        <taxon>Actinopolysporales</taxon>
        <taxon>Actinopolysporaceae</taxon>
        <taxon>Actinopolyspora</taxon>
    </lineage>
</organism>
<feature type="region of interest" description="Disordered" evidence="2">
    <location>
        <begin position="182"/>
        <end position="210"/>
    </location>
</feature>
<protein>
    <submittedName>
        <fullName evidence="5">Peptidase family M23</fullName>
    </submittedName>
</protein>
<dbReference type="PANTHER" id="PTHR21666">
    <property type="entry name" value="PEPTIDASE-RELATED"/>
    <property type="match status" value="1"/>
</dbReference>
<dbReference type="InterPro" id="IPR050570">
    <property type="entry name" value="Cell_wall_metabolism_enzyme"/>
</dbReference>
<dbReference type="RefSeq" id="WP_092632050.1">
    <property type="nucleotide sequence ID" value="NZ_FNFM01000014.1"/>
</dbReference>
<dbReference type="InterPro" id="IPR016047">
    <property type="entry name" value="M23ase_b-sheet_dom"/>
</dbReference>
<evidence type="ECO:0000259" key="4">
    <source>
        <dbReference type="Pfam" id="PF01551"/>
    </source>
</evidence>
<dbReference type="GO" id="GO:0004222">
    <property type="term" value="F:metalloendopeptidase activity"/>
    <property type="evidence" value="ECO:0007669"/>
    <property type="project" value="TreeGrafter"/>
</dbReference>
<keyword evidence="1 3" id="KW-0732">Signal</keyword>
<dbReference type="EMBL" id="FNFM01000014">
    <property type="protein sequence ID" value="SDK84060.1"/>
    <property type="molecule type" value="Genomic_DNA"/>
</dbReference>